<feature type="signal peptide" evidence="11">
    <location>
        <begin position="1"/>
        <end position="27"/>
    </location>
</feature>
<accession>A0A2T7PEJ3</accession>
<evidence type="ECO:0000313" key="14">
    <source>
        <dbReference type="Proteomes" id="UP000245119"/>
    </source>
</evidence>
<gene>
    <name evidence="13" type="ORF">C0Q70_07256</name>
</gene>
<dbReference type="SMART" id="SM00112">
    <property type="entry name" value="CA"/>
    <property type="match status" value="3"/>
</dbReference>
<evidence type="ECO:0000256" key="6">
    <source>
        <dbReference type="ARBA" id="ARBA00022989"/>
    </source>
</evidence>
<dbReference type="EMBL" id="PZQS01000004">
    <property type="protein sequence ID" value="PVD31838.1"/>
    <property type="molecule type" value="Genomic_DNA"/>
</dbReference>
<evidence type="ECO:0000313" key="13">
    <source>
        <dbReference type="EMBL" id="PVD31838.1"/>
    </source>
</evidence>
<feature type="domain" description="Cadherin" evidence="12">
    <location>
        <begin position="248"/>
        <end position="350"/>
    </location>
</feature>
<keyword evidence="3" id="KW-0677">Repeat</keyword>
<dbReference type="InterPro" id="IPR015919">
    <property type="entry name" value="Cadherin-like_sf"/>
</dbReference>
<dbReference type="AlphaFoldDB" id="A0A2T7PEJ3"/>
<evidence type="ECO:0000256" key="2">
    <source>
        <dbReference type="ARBA" id="ARBA00022692"/>
    </source>
</evidence>
<evidence type="ECO:0000256" key="11">
    <source>
        <dbReference type="SAM" id="SignalP"/>
    </source>
</evidence>
<proteinExistence type="predicted"/>
<name>A0A2T7PEJ3_POMCA</name>
<feature type="transmembrane region" description="Helical" evidence="10">
    <location>
        <begin position="610"/>
        <end position="632"/>
    </location>
</feature>
<dbReference type="PANTHER" id="PTHR24025:SF31">
    <property type="entry name" value="NEURAL-CADHERIN"/>
    <property type="match status" value="1"/>
</dbReference>
<feature type="domain" description="Cadherin" evidence="12">
    <location>
        <begin position="148"/>
        <end position="247"/>
    </location>
</feature>
<evidence type="ECO:0000256" key="1">
    <source>
        <dbReference type="ARBA" id="ARBA00004370"/>
    </source>
</evidence>
<protein>
    <recommendedName>
        <fullName evidence="12">Cadherin domain-containing protein</fullName>
    </recommendedName>
</protein>
<dbReference type="InterPro" id="IPR050971">
    <property type="entry name" value="Cadherin-domain_protein"/>
</dbReference>
<keyword evidence="4 8" id="KW-0106">Calcium</keyword>
<feature type="domain" description="Cadherin" evidence="12">
    <location>
        <begin position="372"/>
        <end position="450"/>
    </location>
</feature>
<keyword evidence="11" id="KW-0732">Signal</keyword>
<dbReference type="PRINTS" id="PR00205">
    <property type="entry name" value="CADHERIN"/>
</dbReference>
<dbReference type="InterPro" id="IPR002126">
    <property type="entry name" value="Cadherin-like_dom"/>
</dbReference>
<reference evidence="13 14" key="1">
    <citation type="submission" date="2018-04" db="EMBL/GenBank/DDBJ databases">
        <title>The genome of golden apple snail Pomacea canaliculata provides insight into stress tolerance and invasive adaptation.</title>
        <authorList>
            <person name="Liu C."/>
            <person name="Liu B."/>
            <person name="Ren Y."/>
            <person name="Zhang Y."/>
            <person name="Wang H."/>
            <person name="Li S."/>
            <person name="Jiang F."/>
            <person name="Yin L."/>
            <person name="Zhang G."/>
            <person name="Qian W."/>
            <person name="Fan W."/>
        </authorList>
    </citation>
    <scope>NUCLEOTIDE SEQUENCE [LARGE SCALE GENOMIC DNA]</scope>
    <source>
        <strain evidence="13">SZHN2017</strain>
        <tissue evidence="13">Muscle</tissue>
    </source>
</reference>
<evidence type="ECO:0000256" key="4">
    <source>
        <dbReference type="ARBA" id="ARBA00022837"/>
    </source>
</evidence>
<evidence type="ECO:0000256" key="5">
    <source>
        <dbReference type="ARBA" id="ARBA00022889"/>
    </source>
</evidence>
<dbReference type="PANTHER" id="PTHR24025">
    <property type="entry name" value="DESMOGLEIN FAMILY MEMBER"/>
    <property type="match status" value="1"/>
</dbReference>
<dbReference type="SUPFAM" id="SSF49313">
    <property type="entry name" value="Cadherin-like"/>
    <property type="match status" value="4"/>
</dbReference>
<dbReference type="OrthoDB" id="6110751at2759"/>
<sequence>MTMMTSKHVLCGLVWLLSCDFLSFVHSTPTLTIQEVVLAVKERESRQLELTTLPITCTDPDGDTVRVYRQSIHPTNPCGNCFPIWPCSSGTGYCVMYTPSVGTLNYLVATQYTLVVACTDDKGEEVAGTVDVRLEPNTPPAFTNPPTGYASYSVSSTKTKVIGDLKYDVNANDTDGDGIFYTMTSSPASNRFEIGYGSGIIRAAADLRFQCDPSVTFSVYASDQFNPSVGPSVITTTFSGINQRPVVTNLNTTVKVAELTAARALVYAAVVTDADKYNDIFYTVRASPEEGLDYYAVDTNGKVTTRKILDYEYTPLRTVTLYFDISDGFCKVPTSWLTIQITDVNEPPKIFPNDIEITVYEGFINTDPFWKVVDPDENEYHKWSRTSSSGDFDVDDDTGSIFSKEEIDIDPKVKSKIYNLKVRVTDKGGLTTDGQVKITVLDKNDNEPIFDKAVFDVSANECTKLGTILSKVTATDRDSSFQGNDRLFYSATGRYISILSDGSVVLTSQCTAGINDDTLAHVTDQGQYPGPLSGVPATVTFSCSVSGVVDIRVFTSGNLCPIFQSPYSSACQPCPTPPVKTTTTTTPTTSTTATVTIFASNTKKGFLDNLAWLVPAILLGIALLSTLLYLLWRYCSAACTRCRLRPYTDRNQIIPPSRTALPASVAKDDEVAAIVLKEEIAEKEAIAKERQEKIAKYEKEVDDYKKKINGVETEPAPKPQTPPKPPKRKVCNIL</sequence>
<feature type="compositionally biased region" description="Basic residues" evidence="9">
    <location>
        <begin position="725"/>
        <end position="734"/>
    </location>
</feature>
<feature type="chain" id="PRO_5015519787" description="Cadherin domain-containing protein" evidence="11">
    <location>
        <begin position="28"/>
        <end position="734"/>
    </location>
</feature>
<dbReference type="GO" id="GO:0005509">
    <property type="term" value="F:calcium ion binding"/>
    <property type="evidence" value="ECO:0007669"/>
    <property type="project" value="UniProtKB-UniRule"/>
</dbReference>
<dbReference type="GO" id="GO:0005886">
    <property type="term" value="C:plasma membrane"/>
    <property type="evidence" value="ECO:0007669"/>
    <property type="project" value="InterPro"/>
</dbReference>
<dbReference type="Gene3D" id="2.60.40.60">
    <property type="entry name" value="Cadherins"/>
    <property type="match status" value="4"/>
</dbReference>
<dbReference type="PROSITE" id="PS00232">
    <property type="entry name" value="CADHERIN_1"/>
    <property type="match status" value="1"/>
</dbReference>
<evidence type="ECO:0000256" key="3">
    <source>
        <dbReference type="ARBA" id="ARBA00022737"/>
    </source>
</evidence>
<keyword evidence="6 10" id="KW-1133">Transmembrane helix</keyword>
<evidence type="ECO:0000256" key="9">
    <source>
        <dbReference type="SAM" id="MobiDB-lite"/>
    </source>
</evidence>
<dbReference type="Proteomes" id="UP000245119">
    <property type="component" value="Linkage Group LG4"/>
</dbReference>
<evidence type="ECO:0000256" key="10">
    <source>
        <dbReference type="SAM" id="Phobius"/>
    </source>
</evidence>
<dbReference type="GO" id="GO:0005911">
    <property type="term" value="C:cell-cell junction"/>
    <property type="evidence" value="ECO:0007669"/>
    <property type="project" value="TreeGrafter"/>
</dbReference>
<keyword evidence="5" id="KW-0130">Cell adhesion</keyword>
<keyword evidence="14" id="KW-1185">Reference proteome</keyword>
<evidence type="ECO:0000256" key="7">
    <source>
        <dbReference type="ARBA" id="ARBA00023136"/>
    </source>
</evidence>
<dbReference type="CDD" id="cd11304">
    <property type="entry name" value="Cadherin_repeat"/>
    <property type="match status" value="3"/>
</dbReference>
<keyword evidence="7 10" id="KW-0472">Membrane</keyword>
<dbReference type="GO" id="GO:0007156">
    <property type="term" value="P:homophilic cell adhesion via plasma membrane adhesion molecules"/>
    <property type="evidence" value="ECO:0007669"/>
    <property type="project" value="InterPro"/>
</dbReference>
<keyword evidence="2 10" id="KW-0812">Transmembrane</keyword>
<organism evidence="13 14">
    <name type="scientific">Pomacea canaliculata</name>
    <name type="common">Golden apple snail</name>
    <dbReference type="NCBI Taxonomy" id="400727"/>
    <lineage>
        <taxon>Eukaryota</taxon>
        <taxon>Metazoa</taxon>
        <taxon>Spiralia</taxon>
        <taxon>Lophotrochozoa</taxon>
        <taxon>Mollusca</taxon>
        <taxon>Gastropoda</taxon>
        <taxon>Caenogastropoda</taxon>
        <taxon>Architaenioglossa</taxon>
        <taxon>Ampullarioidea</taxon>
        <taxon>Ampullariidae</taxon>
        <taxon>Pomacea</taxon>
    </lineage>
</organism>
<dbReference type="InterPro" id="IPR020894">
    <property type="entry name" value="Cadherin_CS"/>
</dbReference>
<evidence type="ECO:0000256" key="8">
    <source>
        <dbReference type="PROSITE-ProRule" id="PRU00043"/>
    </source>
</evidence>
<comment type="subcellular location">
    <subcellularLocation>
        <location evidence="1">Membrane</location>
    </subcellularLocation>
</comment>
<feature type="region of interest" description="Disordered" evidence="9">
    <location>
        <begin position="708"/>
        <end position="734"/>
    </location>
</feature>
<dbReference type="PROSITE" id="PS51257">
    <property type="entry name" value="PROKAR_LIPOPROTEIN"/>
    <property type="match status" value="1"/>
</dbReference>
<evidence type="ECO:0000259" key="12">
    <source>
        <dbReference type="PROSITE" id="PS50268"/>
    </source>
</evidence>
<comment type="caution">
    <text evidence="13">The sequence shown here is derived from an EMBL/GenBank/DDBJ whole genome shotgun (WGS) entry which is preliminary data.</text>
</comment>
<dbReference type="PROSITE" id="PS50268">
    <property type="entry name" value="CADHERIN_2"/>
    <property type="match status" value="3"/>
</dbReference>